<keyword evidence="3" id="KW-1185">Reference proteome</keyword>
<dbReference type="AlphaFoldDB" id="A0A0N4XGK9"/>
<proteinExistence type="predicted"/>
<feature type="compositionally biased region" description="Polar residues" evidence="1">
    <location>
        <begin position="140"/>
        <end position="163"/>
    </location>
</feature>
<gene>
    <name evidence="2" type="ORF">NBR_LOCUS1662</name>
</gene>
<feature type="compositionally biased region" description="Polar residues" evidence="1">
    <location>
        <begin position="1"/>
        <end position="15"/>
    </location>
</feature>
<feature type="region of interest" description="Disordered" evidence="1">
    <location>
        <begin position="1"/>
        <end position="166"/>
    </location>
</feature>
<feature type="compositionally biased region" description="Basic residues" evidence="1">
    <location>
        <begin position="121"/>
        <end position="133"/>
    </location>
</feature>
<name>A0A0N4XGK9_NIPBR</name>
<dbReference type="Proteomes" id="UP000271162">
    <property type="component" value="Unassembled WGS sequence"/>
</dbReference>
<evidence type="ECO:0000313" key="2">
    <source>
        <dbReference type="EMBL" id="VDL65236.1"/>
    </source>
</evidence>
<evidence type="ECO:0000313" key="3">
    <source>
        <dbReference type="Proteomes" id="UP000271162"/>
    </source>
</evidence>
<accession>A0A0N4XGK9</accession>
<dbReference type="EMBL" id="UYSL01001439">
    <property type="protein sequence ID" value="VDL65236.1"/>
    <property type="molecule type" value="Genomic_DNA"/>
</dbReference>
<reference evidence="4" key="1">
    <citation type="submission" date="2017-02" db="UniProtKB">
        <authorList>
            <consortium name="WormBaseParasite"/>
        </authorList>
    </citation>
    <scope>IDENTIFICATION</scope>
</reference>
<organism evidence="4">
    <name type="scientific">Nippostrongylus brasiliensis</name>
    <name type="common">Rat hookworm</name>
    <dbReference type="NCBI Taxonomy" id="27835"/>
    <lineage>
        <taxon>Eukaryota</taxon>
        <taxon>Metazoa</taxon>
        <taxon>Ecdysozoa</taxon>
        <taxon>Nematoda</taxon>
        <taxon>Chromadorea</taxon>
        <taxon>Rhabditida</taxon>
        <taxon>Rhabditina</taxon>
        <taxon>Rhabditomorpha</taxon>
        <taxon>Strongyloidea</taxon>
        <taxon>Heligmosomidae</taxon>
        <taxon>Nippostrongylus</taxon>
    </lineage>
</organism>
<reference evidence="2 3" key="2">
    <citation type="submission" date="2018-11" db="EMBL/GenBank/DDBJ databases">
        <authorList>
            <consortium name="Pathogen Informatics"/>
        </authorList>
    </citation>
    <scope>NUCLEOTIDE SEQUENCE [LARGE SCALE GENOMIC DNA]</scope>
</reference>
<dbReference type="WBParaSite" id="NBR_0000166101-mRNA-1">
    <property type="protein sequence ID" value="NBR_0000166101-mRNA-1"/>
    <property type="gene ID" value="NBR_0000166101"/>
</dbReference>
<evidence type="ECO:0000256" key="1">
    <source>
        <dbReference type="SAM" id="MobiDB-lite"/>
    </source>
</evidence>
<protein>
    <submittedName>
        <fullName evidence="2 4">Uncharacterized protein</fullName>
    </submittedName>
</protein>
<feature type="compositionally biased region" description="Polar residues" evidence="1">
    <location>
        <begin position="32"/>
        <end position="42"/>
    </location>
</feature>
<sequence>MNEARTSNFSESSVINGDENLPDVITEENKSNKLANKTNSVTRVRRKSVSEGVLKDISSPKKVSDAIIVSPTENRERQSRTFIITPRGDSATNLKKNEFDNSKSPSGKVILSPVNADGKKSHQKTKSAKRRRRSSTETKQPSSKRFTPVRQRNSLDNYFTRSASRPREALGNVTIQQNIMC</sequence>
<evidence type="ECO:0000313" key="4">
    <source>
        <dbReference type="WBParaSite" id="NBR_0000166101-mRNA-1"/>
    </source>
</evidence>